<dbReference type="eggNOG" id="COG1739">
    <property type="taxonomic scope" value="Bacteria"/>
</dbReference>
<dbReference type="PATRIC" id="fig|882.5.peg.2095"/>
<dbReference type="InterPro" id="IPR020569">
    <property type="entry name" value="UPF0029_Impact_CS"/>
</dbReference>
<dbReference type="InterPro" id="IPR015269">
    <property type="entry name" value="UPF0029_Impact_C"/>
</dbReference>
<dbReference type="Pfam" id="PF09186">
    <property type="entry name" value="DUF1949"/>
    <property type="match status" value="1"/>
</dbReference>
<accession>Q729N5</accession>
<dbReference type="Proteomes" id="UP000002194">
    <property type="component" value="Chromosome"/>
</dbReference>
<dbReference type="Gene3D" id="3.30.70.240">
    <property type="match status" value="1"/>
</dbReference>
<dbReference type="InterPro" id="IPR023582">
    <property type="entry name" value="Impact"/>
</dbReference>
<dbReference type="InterPro" id="IPR035647">
    <property type="entry name" value="EFG_III/V"/>
</dbReference>
<dbReference type="PaxDb" id="882-DVU_2315"/>
<dbReference type="STRING" id="882.DVU_2315"/>
<dbReference type="OrthoDB" id="9813771at2"/>
<reference evidence="5 6" key="1">
    <citation type="journal article" date="2004" name="Nat. Biotechnol.">
        <title>The genome sequence of the anaerobic, sulfate-reducing bacterium Desulfovibrio vulgaris Hildenborough.</title>
        <authorList>
            <person name="Heidelberg J.F."/>
            <person name="Seshadri R."/>
            <person name="Haveman S.A."/>
            <person name="Hemme C.L."/>
            <person name="Paulsen I.T."/>
            <person name="Kolonay J.F."/>
            <person name="Eisen J.A."/>
            <person name="Ward N."/>
            <person name="Methe B."/>
            <person name="Brinkac L.M."/>
            <person name="Daugherty S.C."/>
            <person name="Deboy R.T."/>
            <person name="Dodson R.J."/>
            <person name="Durkin A.S."/>
            <person name="Madupu R."/>
            <person name="Nelson W.C."/>
            <person name="Sullivan S.A."/>
            <person name="Fouts D."/>
            <person name="Haft D.H."/>
            <person name="Selengut J."/>
            <person name="Peterson J.D."/>
            <person name="Davidsen T.M."/>
            <person name="Zafar N."/>
            <person name="Zhou L."/>
            <person name="Radune D."/>
            <person name="Dimitrov G."/>
            <person name="Hance M."/>
            <person name="Tran K."/>
            <person name="Khouri H."/>
            <person name="Gill J."/>
            <person name="Utterback T.R."/>
            <person name="Feldblyum T.V."/>
            <person name="Wall J.D."/>
            <person name="Voordouw G."/>
            <person name="Fraser C.M."/>
        </authorList>
    </citation>
    <scope>NUCLEOTIDE SEQUENCE [LARGE SCALE GENOMIC DNA]</scope>
    <source>
        <strain evidence="6">ATCC 29579 / DSM 644 / NCIMB 8303 / VKM B-1760 / Hildenborough</strain>
    </source>
</reference>
<dbReference type="Pfam" id="PF01205">
    <property type="entry name" value="Impact_N"/>
    <property type="match status" value="1"/>
</dbReference>
<dbReference type="HOGENOM" id="CLU_083552_0_0_7"/>
<evidence type="ECO:0000256" key="1">
    <source>
        <dbReference type="ARBA" id="ARBA00007665"/>
    </source>
</evidence>
<evidence type="ECO:0000313" key="5">
    <source>
        <dbReference type="EMBL" id="AAS96788.1"/>
    </source>
</evidence>
<protein>
    <recommendedName>
        <fullName evidence="7">YigZ family protein</fullName>
    </recommendedName>
</protein>
<dbReference type="SMR" id="Q729N5"/>
<sequence>MSARYPIPDLAPGVFHREEETIRRSRFIVTLAHAPDTASAHAFVQAIRREHPDATHNCWAFAAGAPGATARVGFSDDGEPHGTAGRPMLTMLLHGGVGEVAAVVTRYFGGVKLGTGGLVRAYQGLVRIGLDTLPRRERIIPVRVEVVIDYTQVTLFQRLLPTFEAVTVAERFGVDAVFEVSLPHERLAMFEAALVEMTGGAVLTSVLDAAADDDQERACGQGGATQPAIARHEAGGDDDTAG</sequence>
<name>Q729N5_NITV2</name>
<evidence type="ECO:0000313" key="6">
    <source>
        <dbReference type="Proteomes" id="UP000002194"/>
    </source>
</evidence>
<dbReference type="SUPFAM" id="SSF54980">
    <property type="entry name" value="EF-G C-terminal domain-like"/>
    <property type="match status" value="1"/>
</dbReference>
<proteinExistence type="inferred from homology"/>
<organism evidence="5 6">
    <name type="scientific">Nitratidesulfovibrio vulgaris (strain ATCC 29579 / DSM 644 / CCUG 34227 / NCIMB 8303 / VKM B-1760 / Hildenborough)</name>
    <name type="common">Desulfovibrio vulgaris</name>
    <dbReference type="NCBI Taxonomy" id="882"/>
    <lineage>
        <taxon>Bacteria</taxon>
        <taxon>Pseudomonadati</taxon>
        <taxon>Thermodesulfobacteriota</taxon>
        <taxon>Desulfovibrionia</taxon>
        <taxon>Desulfovibrionales</taxon>
        <taxon>Desulfovibrionaceae</taxon>
        <taxon>Nitratidesulfovibrio</taxon>
    </lineage>
</organism>
<comment type="similarity">
    <text evidence="1">Belongs to the IMPACT family.</text>
</comment>
<dbReference type="KEGG" id="dvu:DVU_2315"/>
<dbReference type="GO" id="GO:0006446">
    <property type="term" value="P:regulation of translational initiation"/>
    <property type="evidence" value="ECO:0007669"/>
    <property type="project" value="TreeGrafter"/>
</dbReference>
<dbReference type="InterPro" id="IPR020568">
    <property type="entry name" value="Ribosomal_Su5_D2-typ_SF"/>
</dbReference>
<dbReference type="Gene3D" id="3.30.230.30">
    <property type="entry name" value="Impact, N-terminal domain"/>
    <property type="match status" value="1"/>
</dbReference>
<dbReference type="PROSITE" id="PS00910">
    <property type="entry name" value="UPF0029"/>
    <property type="match status" value="1"/>
</dbReference>
<dbReference type="InterPro" id="IPR001498">
    <property type="entry name" value="Impact_N"/>
</dbReference>
<evidence type="ECO:0000259" key="3">
    <source>
        <dbReference type="Pfam" id="PF01205"/>
    </source>
</evidence>
<evidence type="ECO:0008006" key="7">
    <source>
        <dbReference type="Google" id="ProtNLM"/>
    </source>
</evidence>
<dbReference type="AlphaFoldDB" id="Q729N5"/>
<dbReference type="PhylomeDB" id="Q729N5"/>
<evidence type="ECO:0000256" key="2">
    <source>
        <dbReference type="SAM" id="MobiDB-lite"/>
    </source>
</evidence>
<dbReference type="InterPro" id="IPR036956">
    <property type="entry name" value="Impact_N_sf"/>
</dbReference>
<dbReference type="PANTHER" id="PTHR16301">
    <property type="entry name" value="IMPACT-RELATED"/>
    <property type="match status" value="1"/>
</dbReference>
<keyword evidence="6" id="KW-1185">Reference proteome</keyword>
<feature type="domain" description="UPF0029" evidence="4">
    <location>
        <begin position="146"/>
        <end position="200"/>
    </location>
</feature>
<dbReference type="RefSeq" id="WP_010939589.1">
    <property type="nucleotide sequence ID" value="NC_002937.3"/>
</dbReference>
<gene>
    <name evidence="5" type="ordered locus">DVU_2315</name>
</gene>
<feature type="domain" description="Impact N-terminal" evidence="3">
    <location>
        <begin position="23"/>
        <end position="127"/>
    </location>
</feature>
<evidence type="ECO:0000259" key="4">
    <source>
        <dbReference type="Pfam" id="PF09186"/>
    </source>
</evidence>
<dbReference type="SUPFAM" id="SSF54211">
    <property type="entry name" value="Ribosomal protein S5 domain 2-like"/>
    <property type="match status" value="1"/>
</dbReference>
<dbReference type="GO" id="GO:0005737">
    <property type="term" value="C:cytoplasm"/>
    <property type="evidence" value="ECO:0007669"/>
    <property type="project" value="TreeGrafter"/>
</dbReference>
<dbReference type="EnsemblBacteria" id="AAS96788">
    <property type="protein sequence ID" value="AAS96788"/>
    <property type="gene ID" value="DVU_2315"/>
</dbReference>
<feature type="region of interest" description="Disordered" evidence="2">
    <location>
        <begin position="217"/>
        <end position="242"/>
    </location>
</feature>
<dbReference type="PANTHER" id="PTHR16301:SF20">
    <property type="entry name" value="IMPACT FAMILY MEMBER YIGZ"/>
    <property type="match status" value="1"/>
</dbReference>
<dbReference type="EMBL" id="AE017285">
    <property type="protein sequence ID" value="AAS96788.1"/>
    <property type="molecule type" value="Genomic_DNA"/>
</dbReference>